<dbReference type="AlphaFoldDB" id="A0A271LJI7"/>
<name>A0A271LJI7_9HYPH</name>
<sequence>MNGVDGVEASGRGRADIADRESWARRTLLFIAPDDTISESLVHAVEREFPWIGAERVRDLSATWTAFEPSVSLILIDTVFLSEIDSCSAQLARFHPAAMTAVMQDDSRRPLFPDEVFASQVVRGVLPMNLKLDVWLSVIRLMLRGGEYFPLAMFQSYLNNGMPHSNTKQSKPAIKRQAALEESGQLTCRERQILEMASQGLQNKTIAATLRLSEHTVKIHMHNIINKLGAHNRTEAAALFHARRVASAGRVGSPSADRPVISTLT</sequence>
<dbReference type="GO" id="GO:0003677">
    <property type="term" value="F:DNA binding"/>
    <property type="evidence" value="ECO:0007669"/>
    <property type="project" value="UniProtKB-KW"/>
</dbReference>
<evidence type="ECO:0000256" key="1">
    <source>
        <dbReference type="ARBA" id="ARBA00023015"/>
    </source>
</evidence>
<dbReference type="Gene3D" id="1.10.10.10">
    <property type="entry name" value="Winged helix-like DNA-binding domain superfamily/Winged helix DNA-binding domain"/>
    <property type="match status" value="1"/>
</dbReference>
<keyword evidence="6" id="KW-1185">Reference proteome</keyword>
<feature type="domain" description="HTH luxR-type" evidence="4">
    <location>
        <begin position="179"/>
        <end position="244"/>
    </location>
</feature>
<proteinExistence type="predicted"/>
<dbReference type="EMBL" id="NPKJ01000050">
    <property type="protein sequence ID" value="PAQ08322.1"/>
    <property type="molecule type" value="Genomic_DNA"/>
</dbReference>
<dbReference type="InterPro" id="IPR016032">
    <property type="entry name" value="Sig_transdc_resp-reg_C-effctor"/>
</dbReference>
<dbReference type="Pfam" id="PF00196">
    <property type="entry name" value="GerE"/>
    <property type="match status" value="1"/>
</dbReference>
<dbReference type="CDD" id="cd06170">
    <property type="entry name" value="LuxR_C_like"/>
    <property type="match status" value="1"/>
</dbReference>
<dbReference type="InterPro" id="IPR000792">
    <property type="entry name" value="Tscrpt_reg_LuxR_C"/>
</dbReference>
<dbReference type="PRINTS" id="PR00038">
    <property type="entry name" value="HTHLUXR"/>
</dbReference>
<keyword evidence="3" id="KW-0804">Transcription</keyword>
<accession>A0A271LJI7</accession>
<evidence type="ECO:0000256" key="3">
    <source>
        <dbReference type="ARBA" id="ARBA00023163"/>
    </source>
</evidence>
<dbReference type="PANTHER" id="PTHR44688:SF16">
    <property type="entry name" value="DNA-BINDING TRANSCRIPTIONAL ACTIVATOR DEVR_DOSR"/>
    <property type="match status" value="1"/>
</dbReference>
<dbReference type="OrthoDB" id="9810375at2"/>
<dbReference type="SMART" id="SM00421">
    <property type="entry name" value="HTH_LUXR"/>
    <property type="match status" value="1"/>
</dbReference>
<keyword evidence="2" id="KW-0238">DNA-binding</keyword>
<gene>
    <name evidence="5" type="ORF">CIT26_17320</name>
</gene>
<dbReference type="SUPFAM" id="SSF46894">
    <property type="entry name" value="C-terminal effector domain of the bipartite response regulators"/>
    <property type="match status" value="1"/>
</dbReference>
<dbReference type="GO" id="GO:0006355">
    <property type="term" value="P:regulation of DNA-templated transcription"/>
    <property type="evidence" value="ECO:0007669"/>
    <property type="project" value="InterPro"/>
</dbReference>
<evidence type="ECO:0000313" key="6">
    <source>
        <dbReference type="Proteomes" id="UP000216442"/>
    </source>
</evidence>
<dbReference type="PROSITE" id="PS00622">
    <property type="entry name" value="HTH_LUXR_1"/>
    <property type="match status" value="1"/>
</dbReference>
<evidence type="ECO:0000259" key="4">
    <source>
        <dbReference type="PROSITE" id="PS50043"/>
    </source>
</evidence>
<protein>
    <recommendedName>
        <fullName evidence="4">HTH luxR-type domain-containing protein</fullName>
    </recommendedName>
</protein>
<organism evidence="5 6">
    <name type="scientific">Mesorhizobium temperatum</name>
    <dbReference type="NCBI Taxonomy" id="241416"/>
    <lineage>
        <taxon>Bacteria</taxon>
        <taxon>Pseudomonadati</taxon>
        <taxon>Pseudomonadota</taxon>
        <taxon>Alphaproteobacteria</taxon>
        <taxon>Hyphomicrobiales</taxon>
        <taxon>Phyllobacteriaceae</taxon>
        <taxon>Mesorhizobium</taxon>
    </lineage>
</organism>
<dbReference type="PROSITE" id="PS50043">
    <property type="entry name" value="HTH_LUXR_2"/>
    <property type="match status" value="1"/>
</dbReference>
<dbReference type="InterPro" id="IPR036388">
    <property type="entry name" value="WH-like_DNA-bd_sf"/>
</dbReference>
<evidence type="ECO:0000256" key="2">
    <source>
        <dbReference type="ARBA" id="ARBA00023125"/>
    </source>
</evidence>
<comment type="caution">
    <text evidence="5">The sequence shown here is derived from an EMBL/GenBank/DDBJ whole genome shotgun (WGS) entry which is preliminary data.</text>
</comment>
<dbReference type="PANTHER" id="PTHR44688">
    <property type="entry name" value="DNA-BINDING TRANSCRIPTIONAL ACTIVATOR DEVR_DOSR"/>
    <property type="match status" value="1"/>
</dbReference>
<keyword evidence="1" id="KW-0805">Transcription regulation</keyword>
<evidence type="ECO:0000313" key="5">
    <source>
        <dbReference type="EMBL" id="PAQ08322.1"/>
    </source>
</evidence>
<dbReference type="Proteomes" id="UP000216442">
    <property type="component" value="Unassembled WGS sequence"/>
</dbReference>
<reference evidence="5 6" key="1">
    <citation type="submission" date="2017-08" db="EMBL/GenBank/DDBJ databases">
        <title>Mesorhizobium wenxinae sp. nov., a novel rhizobial species isolated from root nodules of chickpea (Cicer arietinum L.).</title>
        <authorList>
            <person name="Zhang J."/>
        </authorList>
    </citation>
    <scope>NUCLEOTIDE SEQUENCE [LARGE SCALE GENOMIC DNA]</scope>
    <source>
        <strain evidence="5 6">SDW018</strain>
    </source>
</reference>